<evidence type="ECO:0000256" key="1">
    <source>
        <dbReference type="ARBA" id="ARBA00004173"/>
    </source>
</evidence>
<dbReference type="Pfam" id="PF08368">
    <property type="entry name" value="FAST_2"/>
    <property type="match status" value="1"/>
</dbReference>
<dbReference type="OMA" id="SANQKCK"/>
<dbReference type="GeneID" id="110990404"/>
<feature type="domain" description="RAP" evidence="4">
    <location>
        <begin position="818"/>
        <end position="876"/>
    </location>
</feature>
<dbReference type="GO" id="GO:0005759">
    <property type="term" value="C:mitochondrial matrix"/>
    <property type="evidence" value="ECO:0007669"/>
    <property type="project" value="TreeGrafter"/>
</dbReference>
<name>A0A8B8A288_ACAPL</name>
<keyword evidence="2" id="KW-0496">Mitochondrion</keyword>
<protein>
    <submittedName>
        <fullName evidence="6">FAST kinase domain-containing protein 5, mitochondrial-like isoform X1</fullName>
    </submittedName>
</protein>
<dbReference type="InterPro" id="IPR010622">
    <property type="entry name" value="FAST_Leu-rich"/>
</dbReference>
<evidence type="ECO:0000256" key="2">
    <source>
        <dbReference type="ARBA" id="ARBA00023128"/>
    </source>
</evidence>
<evidence type="ECO:0000256" key="3">
    <source>
        <dbReference type="SAM" id="MobiDB-lite"/>
    </source>
</evidence>
<feature type="compositionally biased region" description="Polar residues" evidence="3">
    <location>
        <begin position="730"/>
        <end position="739"/>
    </location>
</feature>
<dbReference type="AlphaFoldDB" id="A0A8B8A288"/>
<dbReference type="Pfam" id="PF06743">
    <property type="entry name" value="FAST_1"/>
    <property type="match status" value="1"/>
</dbReference>
<evidence type="ECO:0000313" key="6">
    <source>
        <dbReference type="RefSeq" id="XP_022111090.1"/>
    </source>
</evidence>
<feature type="region of interest" description="Disordered" evidence="3">
    <location>
        <begin position="725"/>
        <end position="770"/>
    </location>
</feature>
<dbReference type="PROSITE" id="PS51286">
    <property type="entry name" value="RAP"/>
    <property type="match status" value="1"/>
</dbReference>
<dbReference type="GO" id="GO:0003723">
    <property type="term" value="F:RNA binding"/>
    <property type="evidence" value="ECO:0007669"/>
    <property type="project" value="TreeGrafter"/>
</dbReference>
<reference evidence="6" key="1">
    <citation type="submission" date="2025-08" db="UniProtKB">
        <authorList>
            <consortium name="RefSeq"/>
        </authorList>
    </citation>
    <scope>IDENTIFICATION</scope>
</reference>
<accession>A0A8B8A288</accession>
<organism evidence="5 6">
    <name type="scientific">Acanthaster planci</name>
    <name type="common">Crown-of-thorns starfish</name>
    <dbReference type="NCBI Taxonomy" id="133434"/>
    <lineage>
        <taxon>Eukaryota</taxon>
        <taxon>Metazoa</taxon>
        <taxon>Echinodermata</taxon>
        <taxon>Eleutherozoa</taxon>
        <taxon>Asterozoa</taxon>
        <taxon>Asteroidea</taxon>
        <taxon>Valvatacea</taxon>
        <taxon>Valvatida</taxon>
        <taxon>Acanthasteridae</taxon>
        <taxon>Acanthaster</taxon>
    </lineage>
</organism>
<dbReference type="OrthoDB" id="10064757at2759"/>
<dbReference type="InterPro" id="IPR013584">
    <property type="entry name" value="RAP"/>
</dbReference>
<dbReference type="KEGG" id="aplc:110990404"/>
<dbReference type="Pfam" id="PF08373">
    <property type="entry name" value="RAP"/>
    <property type="match status" value="1"/>
</dbReference>
<dbReference type="GO" id="GO:0035770">
    <property type="term" value="C:ribonucleoprotein granule"/>
    <property type="evidence" value="ECO:0007669"/>
    <property type="project" value="TreeGrafter"/>
</dbReference>
<dbReference type="InterPro" id="IPR013579">
    <property type="entry name" value="FAST_2"/>
</dbReference>
<proteinExistence type="predicted"/>
<dbReference type="RefSeq" id="XP_022111090.1">
    <property type="nucleotide sequence ID" value="XM_022255398.1"/>
</dbReference>
<dbReference type="PANTHER" id="PTHR21228">
    <property type="entry name" value="FAST LEU-RICH DOMAIN-CONTAINING"/>
    <property type="match status" value="1"/>
</dbReference>
<feature type="compositionally biased region" description="Basic and acidic residues" evidence="3">
    <location>
        <begin position="743"/>
        <end position="763"/>
    </location>
</feature>
<dbReference type="SMART" id="SM00952">
    <property type="entry name" value="RAP"/>
    <property type="match status" value="1"/>
</dbReference>
<sequence length="887" mass="101439">MEGALYKHRQLTLALHLKSNQGITGNACLTDAINLTLPLLPAADSTKKMCWRFSHRVVCVLPGPLLRKWHCTLNRSLMASHFKKRWFYSQGQMSSGEGNEDKLSSNHLVRNQTKQIFQPGLFHINMSLPEPIKQVNKVNATKTGGEQSRKRSYINYGMHLDPVIFRQLPQGWVLEKNGSKKEIFHPKLTPRHFYREADEYSETAVIYPQVARADMGEDIHTMNAKIFPDQFHLGTGTGKEDLKQLLESFLKCSDDVLLGLADDNRFADLTEFLGHQCSELGTNEFVKVLVLFARVQIRTSTLALRLFETECEKRYPDWNVHTSLLVCDAWRLIGLKVKSLNTKIFGQIESQSDKLTKYQVVQLMYLIGENGHCHRKLLDSLQQLVLENLDSLTLTQLGAVCQGFFKSKTNLKSSLVSGLAKRIHSEQFDSVHSFYLVGILKVLRQAYFGHRSLFGHISQEISPRLPEFPISAIMHVLLTFATLHIHHDRLLEAGSQVLFQRSQECRCKDVSKFLWSFATLNYHPEDSERFFTRLLERMVELLEEYEDFPVFLVSGLLSLAYLNIYPAELLNLVFSPMFLHKIEEYARRSHIDPVRDLFLLHSSVKIECPDYQGNRLSKDFFLRKPLSPKMFGSLQYELSRRPLLAEVSSSLASILGGEQYIKLGFTLPHMKSADIEIHLDSDNNPIAARKFINLAPSSSQLSREKVVPLDPSIINNLSGINIGRLRPPTGNRTASSTPTKIRIASEDEKPQDNREQDTADRRNWNSVESDIPSDGTLAVDRLVLDRAALFAQKKVHPDWSSRFDVPGPLSKDLQGNRLAILIWSRNHFHFNGKKLLGLHSMKKRQLMKLGYKTVDIPFFEWDKLTGSQEREDYIRQKVFPGKLDIKS</sequence>
<dbReference type="InterPro" id="IPR050870">
    <property type="entry name" value="FAST_kinase"/>
</dbReference>
<keyword evidence="5" id="KW-1185">Reference proteome</keyword>
<dbReference type="GO" id="GO:0000963">
    <property type="term" value="P:mitochondrial RNA processing"/>
    <property type="evidence" value="ECO:0007669"/>
    <property type="project" value="TreeGrafter"/>
</dbReference>
<gene>
    <name evidence="6" type="primary">LOC110990404</name>
</gene>
<dbReference type="CTD" id="60493"/>
<dbReference type="GO" id="GO:0044528">
    <property type="term" value="P:regulation of mitochondrial mRNA stability"/>
    <property type="evidence" value="ECO:0007669"/>
    <property type="project" value="InterPro"/>
</dbReference>
<evidence type="ECO:0000259" key="4">
    <source>
        <dbReference type="PROSITE" id="PS51286"/>
    </source>
</evidence>
<dbReference type="Proteomes" id="UP000694845">
    <property type="component" value="Unplaced"/>
</dbReference>
<evidence type="ECO:0000313" key="5">
    <source>
        <dbReference type="Proteomes" id="UP000694845"/>
    </source>
</evidence>
<comment type="subcellular location">
    <subcellularLocation>
        <location evidence="1">Mitochondrion</location>
    </subcellularLocation>
</comment>
<dbReference type="PANTHER" id="PTHR21228:SF40">
    <property type="entry name" value="LD45607P"/>
    <property type="match status" value="1"/>
</dbReference>